<dbReference type="Proteomes" id="UP000476064">
    <property type="component" value="Chromosome"/>
</dbReference>
<evidence type="ECO:0000313" key="2">
    <source>
        <dbReference type="EMBL" id="QHT61080.1"/>
    </source>
</evidence>
<dbReference type="GO" id="GO:0005524">
    <property type="term" value="F:ATP binding"/>
    <property type="evidence" value="ECO:0007669"/>
    <property type="project" value="InterPro"/>
</dbReference>
<dbReference type="EMBL" id="CP048209">
    <property type="protein sequence ID" value="QHT61080.1"/>
    <property type="molecule type" value="Genomic_DNA"/>
</dbReference>
<dbReference type="Gene3D" id="3.40.50.300">
    <property type="entry name" value="P-loop containing nucleotide triphosphate hydrolases"/>
    <property type="match status" value="1"/>
</dbReference>
<proteinExistence type="predicted"/>
<dbReference type="RefSeq" id="WP_162357519.1">
    <property type="nucleotide sequence ID" value="NZ_CP048209.1"/>
</dbReference>
<dbReference type="InterPro" id="IPR027417">
    <property type="entry name" value="P-loop_NTPase"/>
</dbReference>
<dbReference type="GO" id="GO:0016887">
    <property type="term" value="F:ATP hydrolysis activity"/>
    <property type="evidence" value="ECO:0007669"/>
    <property type="project" value="InterPro"/>
</dbReference>
<organism evidence="2 3">
    <name type="scientific">Paenibacillus lycopersici</name>
    <dbReference type="NCBI Taxonomy" id="2704462"/>
    <lineage>
        <taxon>Bacteria</taxon>
        <taxon>Bacillati</taxon>
        <taxon>Bacillota</taxon>
        <taxon>Bacilli</taxon>
        <taxon>Bacillales</taxon>
        <taxon>Paenibacillaceae</taxon>
        <taxon>Paenibacillus</taxon>
    </lineage>
</organism>
<evidence type="ECO:0000259" key="1">
    <source>
        <dbReference type="Pfam" id="PF00004"/>
    </source>
</evidence>
<dbReference type="SUPFAM" id="SSF52540">
    <property type="entry name" value="P-loop containing nucleoside triphosphate hydrolases"/>
    <property type="match status" value="1"/>
</dbReference>
<evidence type="ECO:0000313" key="3">
    <source>
        <dbReference type="Proteomes" id="UP000476064"/>
    </source>
</evidence>
<protein>
    <submittedName>
        <fullName evidence="2">AAA family ATPase</fullName>
    </submittedName>
</protein>
<keyword evidence="3" id="KW-1185">Reference proteome</keyword>
<name>A0A6C0G375_9BACL</name>
<feature type="domain" description="ATPase AAA-type core" evidence="1">
    <location>
        <begin position="68"/>
        <end position="123"/>
    </location>
</feature>
<dbReference type="AlphaFoldDB" id="A0A6C0G375"/>
<sequence>MSKNSSSRLPRAKGIDMAAVYTPKECANKSKRIVMHARNRQIIGEFITILELREQFDRFDVQVPNKAVMFGPPGTGKTLTAFYLAERLGLPLIVARLDSIIHSHLGETASNLRRIFEFARPSGKPLLTGRVYRFITSWKLMTSMSRVKFNRNNYVNFNQAT</sequence>
<accession>A0A6C0G375</accession>
<dbReference type="InterPro" id="IPR003959">
    <property type="entry name" value="ATPase_AAA_core"/>
</dbReference>
<dbReference type="Pfam" id="PF00004">
    <property type="entry name" value="AAA"/>
    <property type="match status" value="1"/>
</dbReference>
<gene>
    <name evidence="2" type="ORF">GXP70_14710</name>
</gene>
<dbReference type="KEGG" id="plyc:GXP70_14710"/>
<dbReference type="CDD" id="cd19481">
    <property type="entry name" value="RecA-like_protease"/>
    <property type="match status" value="1"/>
</dbReference>
<reference evidence="2 3" key="1">
    <citation type="submission" date="2020-01" db="EMBL/GenBank/DDBJ databases">
        <title>Paenibacillus sp. nov., isolated from tomato rhizosphere.</title>
        <authorList>
            <person name="Weon H.-Y."/>
            <person name="Lee S.A."/>
        </authorList>
    </citation>
    <scope>NUCLEOTIDE SEQUENCE [LARGE SCALE GENOMIC DNA]</scope>
    <source>
        <strain evidence="2 3">12200R-189</strain>
    </source>
</reference>